<dbReference type="CDD" id="cd14081">
    <property type="entry name" value="STKc_BRSK1_2"/>
    <property type="match status" value="1"/>
</dbReference>
<dbReference type="Proteomes" id="UP000078561">
    <property type="component" value="Unassembled WGS sequence"/>
</dbReference>
<proteinExistence type="inferred from homology"/>
<feature type="region of interest" description="Disordered" evidence="13">
    <location>
        <begin position="571"/>
        <end position="605"/>
    </location>
</feature>
<sequence length="1081" mass="119673">MHPLVINDSTSLSHHPYYQQPQHYASKTATPSPYIQHQNPLDTVRSSYHHHYTQQSAQISTPQPRRASMAAPVTLTTRQRSNPNPKSPRDRRRSSGNISTISSQQQQHKSRKCIGNYYVGKTLGKGASGRVKLGTHKHTGKQVAIKIISKAHLAANPAIEKAVRREIAIMKLIRHPNVMALVDVIDDSSSSDINLILEYVQGGELFEYLVSKGRLSDAEARRHFQQIILGLDFCHHHLICHRDLKPENLLLDSTNNIKIADFGMASLQPTGSMLETSCGSPHYASPEIVAGLPYNGSASDIWSCGVILYALLTGHLPFDDENIRQLLRKVKSGKYAMPDDISENAQDLLRRILVVDPSERLTMDQIMAHPWFCQSDPVNLAALPVPPTENEIGRPVSDPSEIDDRILETIKFLWGETQDDAVIHALISKEHNMQKVVYVLLQQQAERYWQNEHDDEDNQDTDRGYHTLGRRTQRNRRCMSMVMDDDAKLQLSGPRPSLPWIPEPVACASSTRSSSHANPSSTSIAIPSTPEFMHSPPLTPSPLVTMKYDDKPQIKKSDTFYSRFVKNVLPSRRASKQSQDSSANSNFDTAQHTNPSDGDSTGNSFSTIKSNFTVTLRRKNPFGKTAQHDIGDDINLNQEQLDVKADEQPVPPSVPTKSTLRRFSVSRNKVDPKTHSAALPPTSVNPEPTANGFTPAENATTRLHSGKSVNPKRLSIRVPNAFRTDSGTNRFSFTVNGTRRQRKEIDLSLFRNQHPNSPMDPANNEVSLGSDLKPPPPLSGNSTITESSDSNISTDSDHYHPHQQYRTNSDSYDSNNNVHSSSSTSSTSSSADTPITPITTAHPQASQFKSALRSSPGKGEFLHSPPPSANTSSSSSTFAGESRRGSQASLQSVSDRRGSNISSMLNRPITPSLLSNSSTMTTSDGSCLYSPSYALGSPVTPTMGGIESNGGKPSWLSNLLTGTLLIFYYQVCSVLIPETDVGTILCTLDRLINQNVEAKFYEKEDKQGIKRYKVEMKTQHLGKQRQVKCRLEIMPLTLRKGTDAIRKVQFIQQQGDGITLASVVRHLQDLLEHEYPITTGF</sequence>
<evidence type="ECO:0000313" key="15">
    <source>
        <dbReference type="EMBL" id="SAL99907.1"/>
    </source>
</evidence>
<dbReference type="STRING" id="4829.A0A168N6C3"/>
<evidence type="ECO:0000256" key="10">
    <source>
        <dbReference type="ARBA" id="ARBA00047899"/>
    </source>
</evidence>
<feature type="region of interest" description="Disordered" evidence="13">
    <location>
        <begin position="665"/>
        <end position="688"/>
    </location>
</feature>
<feature type="compositionally biased region" description="Polar residues" evidence="13">
    <location>
        <begin position="508"/>
        <end position="518"/>
    </location>
</feature>
<evidence type="ECO:0000256" key="6">
    <source>
        <dbReference type="ARBA" id="ARBA00022679"/>
    </source>
</evidence>
<feature type="region of interest" description="Disordered" evidence="13">
    <location>
        <begin position="502"/>
        <end position="538"/>
    </location>
</feature>
<evidence type="ECO:0000256" key="11">
    <source>
        <dbReference type="ARBA" id="ARBA00048679"/>
    </source>
</evidence>
<evidence type="ECO:0000256" key="2">
    <source>
        <dbReference type="ARBA" id="ARBA00010791"/>
    </source>
</evidence>
<comment type="catalytic activity">
    <reaction evidence="11">
        <text>L-seryl-[protein] + ATP = O-phospho-L-seryl-[protein] + ADP + H(+)</text>
        <dbReference type="Rhea" id="RHEA:17989"/>
        <dbReference type="Rhea" id="RHEA-COMP:9863"/>
        <dbReference type="Rhea" id="RHEA-COMP:11604"/>
        <dbReference type="ChEBI" id="CHEBI:15378"/>
        <dbReference type="ChEBI" id="CHEBI:29999"/>
        <dbReference type="ChEBI" id="CHEBI:30616"/>
        <dbReference type="ChEBI" id="CHEBI:83421"/>
        <dbReference type="ChEBI" id="CHEBI:456216"/>
        <dbReference type="EC" id="2.7.11.1"/>
    </reaction>
</comment>
<feature type="domain" description="Protein kinase" evidence="14">
    <location>
        <begin position="117"/>
        <end position="372"/>
    </location>
</feature>
<feature type="compositionally biased region" description="Polar residues" evidence="13">
    <location>
        <begin position="95"/>
        <end position="107"/>
    </location>
</feature>
<dbReference type="InterPro" id="IPR008271">
    <property type="entry name" value="Ser/Thr_kinase_AS"/>
</dbReference>
<dbReference type="Gene3D" id="1.10.510.10">
    <property type="entry name" value="Transferase(Phosphotransferase) domain 1"/>
    <property type="match status" value="1"/>
</dbReference>
<dbReference type="InParanoid" id="A0A168N6C3"/>
<dbReference type="EC" id="2.7.11.1" evidence="3"/>
<dbReference type="PROSITE" id="PS50011">
    <property type="entry name" value="PROTEIN_KINASE_DOM"/>
    <property type="match status" value="1"/>
</dbReference>
<name>A0A168N6C3_ABSGL</name>
<evidence type="ECO:0000256" key="13">
    <source>
        <dbReference type="SAM" id="MobiDB-lite"/>
    </source>
</evidence>
<feature type="compositionally biased region" description="Polar residues" evidence="13">
    <location>
        <begin position="53"/>
        <end position="63"/>
    </location>
</feature>
<dbReference type="GO" id="GO:0005524">
    <property type="term" value="F:ATP binding"/>
    <property type="evidence" value="ECO:0007669"/>
    <property type="project" value="UniProtKB-UniRule"/>
</dbReference>
<dbReference type="SMART" id="SM00220">
    <property type="entry name" value="S_TKc"/>
    <property type="match status" value="1"/>
</dbReference>
<dbReference type="OrthoDB" id="504170at2759"/>
<comment type="subcellular location">
    <subcellularLocation>
        <location evidence="1">Bud neck</location>
    </subcellularLocation>
</comment>
<feature type="compositionally biased region" description="Polar residues" evidence="13">
    <location>
        <begin position="576"/>
        <end position="605"/>
    </location>
</feature>
<keyword evidence="6" id="KW-0808">Transferase</keyword>
<dbReference type="PANTHER" id="PTHR24346">
    <property type="entry name" value="MAP/MICROTUBULE AFFINITY-REGULATING KINASE"/>
    <property type="match status" value="1"/>
</dbReference>
<feature type="compositionally biased region" description="Polar residues" evidence="13">
    <location>
        <begin position="779"/>
        <end position="794"/>
    </location>
</feature>
<evidence type="ECO:0000259" key="14">
    <source>
        <dbReference type="PROSITE" id="PS50011"/>
    </source>
</evidence>
<keyword evidence="16" id="KW-1185">Reference proteome</keyword>
<dbReference type="AlphaFoldDB" id="A0A168N6C3"/>
<organism evidence="15">
    <name type="scientific">Absidia glauca</name>
    <name type="common">Pin mould</name>
    <dbReference type="NCBI Taxonomy" id="4829"/>
    <lineage>
        <taxon>Eukaryota</taxon>
        <taxon>Fungi</taxon>
        <taxon>Fungi incertae sedis</taxon>
        <taxon>Mucoromycota</taxon>
        <taxon>Mucoromycotina</taxon>
        <taxon>Mucoromycetes</taxon>
        <taxon>Mucorales</taxon>
        <taxon>Cunninghamellaceae</taxon>
        <taxon>Absidia</taxon>
    </lineage>
</organism>
<dbReference type="PANTHER" id="PTHR24346:SF110">
    <property type="entry name" value="NON-SPECIFIC SERINE_THREONINE PROTEIN KINASE"/>
    <property type="match status" value="1"/>
</dbReference>
<dbReference type="GO" id="GO:0035556">
    <property type="term" value="P:intracellular signal transduction"/>
    <property type="evidence" value="ECO:0007669"/>
    <property type="project" value="TreeGrafter"/>
</dbReference>
<keyword evidence="4" id="KW-0723">Serine/threonine-protein kinase</keyword>
<evidence type="ECO:0000256" key="5">
    <source>
        <dbReference type="ARBA" id="ARBA00022553"/>
    </source>
</evidence>
<evidence type="ECO:0000256" key="9">
    <source>
        <dbReference type="ARBA" id="ARBA00022840"/>
    </source>
</evidence>
<dbReference type="Pfam" id="PF00069">
    <property type="entry name" value="Pkinase"/>
    <property type="match status" value="1"/>
</dbReference>
<feature type="compositionally biased region" description="Polar residues" evidence="13">
    <location>
        <begin position="836"/>
        <end position="853"/>
    </location>
</feature>
<dbReference type="InterPro" id="IPR011009">
    <property type="entry name" value="Kinase-like_dom_sf"/>
</dbReference>
<feature type="region of interest" description="Disordered" evidence="13">
    <location>
        <begin position="751"/>
        <end position="918"/>
    </location>
</feature>
<dbReference type="SUPFAM" id="SSF56112">
    <property type="entry name" value="Protein kinase-like (PK-like)"/>
    <property type="match status" value="1"/>
</dbReference>
<feature type="binding site" evidence="12">
    <location>
        <position position="146"/>
    </location>
    <ligand>
        <name>ATP</name>
        <dbReference type="ChEBI" id="CHEBI:30616"/>
    </ligand>
</feature>
<reference evidence="15" key="1">
    <citation type="submission" date="2016-04" db="EMBL/GenBank/DDBJ databases">
        <authorList>
            <person name="Evans L.H."/>
            <person name="Alamgir A."/>
            <person name="Owens N."/>
            <person name="Weber N.D."/>
            <person name="Virtaneva K."/>
            <person name="Barbian K."/>
            <person name="Babar A."/>
            <person name="Rosenke K."/>
        </authorList>
    </citation>
    <scope>NUCLEOTIDE SEQUENCE [LARGE SCALE GENOMIC DNA]</scope>
    <source>
        <strain evidence="15">CBS 101.48</strain>
    </source>
</reference>
<dbReference type="PROSITE" id="PS00108">
    <property type="entry name" value="PROTEIN_KINASE_ST"/>
    <property type="match status" value="1"/>
</dbReference>
<dbReference type="GO" id="GO:0005935">
    <property type="term" value="C:cellular bud neck"/>
    <property type="evidence" value="ECO:0007669"/>
    <property type="project" value="UniProtKB-SubCell"/>
</dbReference>
<dbReference type="InterPro" id="IPR000719">
    <property type="entry name" value="Prot_kinase_dom"/>
</dbReference>
<comment type="similarity">
    <text evidence="2">Belongs to the protein kinase superfamily. CAMK Ser/Thr protein kinase family. NIM1 subfamily.</text>
</comment>
<evidence type="ECO:0000256" key="12">
    <source>
        <dbReference type="PROSITE-ProRule" id="PRU10141"/>
    </source>
</evidence>
<feature type="compositionally biased region" description="Low complexity" evidence="13">
    <location>
        <begin position="519"/>
        <end position="530"/>
    </location>
</feature>
<dbReference type="EMBL" id="LT553041">
    <property type="protein sequence ID" value="SAL99907.1"/>
    <property type="molecule type" value="Genomic_DNA"/>
</dbReference>
<evidence type="ECO:0000256" key="8">
    <source>
        <dbReference type="ARBA" id="ARBA00022777"/>
    </source>
</evidence>
<keyword evidence="5" id="KW-0597">Phosphoprotein</keyword>
<evidence type="ECO:0000256" key="4">
    <source>
        <dbReference type="ARBA" id="ARBA00022527"/>
    </source>
</evidence>
<comment type="catalytic activity">
    <reaction evidence="10">
        <text>L-threonyl-[protein] + ATP = O-phospho-L-threonyl-[protein] + ADP + H(+)</text>
        <dbReference type="Rhea" id="RHEA:46608"/>
        <dbReference type="Rhea" id="RHEA-COMP:11060"/>
        <dbReference type="Rhea" id="RHEA-COMP:11605"/>
        <dbReference type="ChEBI" id="CHEBI:15378"/>
        <dbReference type="ChEBI" id="CHEBI:30013"/>
        <dbReference type="ChEBI" id="CHEBI:30616"/>
        <dbReference type="ChEBI" id="CHEBI:61977"/>
        <dbReference type="ChEBI" id="CHEBI:456216"/>
        <dbReference type="EC" id="2.7.11.1"/>
    </reaction>
</comment>
<dbReference type="InterPro" id="IPR017441">
    <property type="entry name" value="Protein_kinase_ATP_BS"/>
</dbReference>
<feature type="region of interest" description="Disordered" evidence="13">
    <location>
        <begin position="51"/>
        <end position="113"/>
    </location>
</feature>
<dbReference type="FunFam" id="1.10.510.10:FF:000394">
    <property type="entry name" value="Serine/threonine-protein kinase HSL1"/>
    <property type="match status" value="1"/>
</dbReference>
<dbReference type="GO" id="GO:0005940">
    <property type="term" value="C:septin ring"/>
    <property type="evidence" value="ECO:0007669"/>
    <property type="project" value="UniProtKB-ARBA"/>
</dbReference>
<dbReference type="OMA" id="HEYPITT"/>
<evidence type="ECO:0000313" key="16">
    <source>
        <dbReference type="Proteomes" id="UP000078561"/>
    </source>
</evidence>
<keyword evidence="9 12" id="KW-0067">ATP-binding</keyword>
<gene>
    <name evidence="15" type="primary">ABSGL_05563.1 scaffold 7186</name>
</gene>
<keyword evidence="7 12" id="KW-0547">Nucleotide-binding</keyword>
<dbReference type="PROSITE" id="PS00107">
    <property type="entry name" value="PROTEIN_KINASE_ATP"/>
    <property type="match status" value="1"/>
</dbReference>
<evidence type="ECO:0000256" key="7">
    <source>
        <dbReference type="ARBA" id="ARBA00022741"/>
    </source>
</evidence>
<feature type="compositionally biased region" description="Polar residues" evidence="13">
    <location>
        <begin position="74"/>
        <end position="84"/>
    </location>
</feature>
<accession>A0A168N6C3</accession>
<evidence type="ECO:0000256" key="1">
    <source>
        <dbReference type="ARBA" id="ARBA00004266"/>
    </source>
</evidence>
<keyword evidence="8" id="KW-0418">Kinase</keyword>
<protein>
    <recommendedName>
        <fullName evidence="3">non-specific serine/threonine protein kinase</fullName>
        <ecNumber evidence="3">2.7.11.1</ecNumber>
    </recommendedName>
</protein>
<feature type="compositionally biased region" description="Low complexity" evidence="13">
    <location>
        <begin position="807"/>
        <end position="833"/>
    </location>
</feature>
<feature type="compositionally biased region" description="Polar residues" evidence="13">
    <location>
        <begin position="885"/>
        <end position="905"/>
    </location>
</feature>
<dbReference type="FunFam" id="3.30.200.20:FF:000003">
    <property type="entry name" value="Non-specific serine/threonine protein kinase"/>
    <property type="match status" value="1"/>
</dbReference>
<evidence type="ECO:0000256" key="3">
    <source>
        <dbReference type="ARBA" id="ARBA00012513"/>
    </source>
</evidence>
<dbReference type="GO" id="GO:0004674">
    <property type="term" value="F:protein serine/threonine kinase activity"/>
    <property type="evidence" value="ECO:0007669"/>
    <property type="project" value="UniProtKB-KW"/>
</dbReference>